<dbReference type="PANTHER" id="PTHR35525:SF3">
    <property type="entry name" value="BLL6575 PROTEIN"/>
    <property type="match status" value="1"/>
</dbReference>
<accession>A0ABW2HYQ0</accession>
<feature type="compositionally biased region" description="Basic residues" evidence="1">
    <location>
        <begin position="203"/>
        <end position="216"/>
    </location>
</feature>
<evidence type="ECO:0000256" key="1">
    <source>
        <dbReference type="SAM" id="MobiDB-lite"/>
    </source>
</evidence>
<feature type="region of interest" description="Disordered" evidence="1">
    <location>
        <begin position="203"/>
        <end position="227"/>
    </location>
</feature>
<sequence length="227" mass="23995">MLMEFNPALRLVGGHPALDLVNTVAPRLPAGGDHVEFLPSPADLLAWAHEIGVVDRAEAAAVEAAWAATPGGGMPAWRAALDIREALYRALIAALDDGPDEPERAAALERLTLHWSAATSRSALLPTTAPGSAARLVVGTAPALLVPDRLAMLAVGLLQTTELGQMRVCPTAEGGCGWLFLDRSRNGSRRWCSMADCGGQAKARRLNDRRRTRKATGKSNNNGSHGD</sequence>
<dbReference type="Gene3D" id="1.10.3300.10">
    <property type="entry name" value="Jann2411-like domain"/>
    <property type="match status" value="1"/>
</dbReference>
<keyword evidence="4" id="KW-1185">Reference proteome</keyword>
<dbReference type="RefSeq" id="WP_378972777.1">
    <property type="nucleotide sequence ID" value="NZ_JBHTBJ010000021.1"/>
</dbReference>
<comment type="caution">
    <text evidence="3">The sequence shown here is derived from an EMBL/GenBank/DDBJ whole genome shotgun (WGS) entry which is preliminary data.</text>
</comment>
<gene>
    <name evidence="3" type="ORF">ACFQS1_25350</name>
</gene>
<evidence type="ECO:0000313" key="3">
    <source>
        <dbReference type="EMBL" id="MFC7277333.1"/>
    </source>
</evidence>
<dbReference type="InterPro" id="IPR021005">
    <property type="entry name" value="Znf_CGNR"/>
</dbReference>
<dbReference type="PANTHER" id="PTHR35525">
    <property type="entry name" value="BLL6575 PROTEIN"/>
    <property type="match status" value="1"/>
</dbReference>
<dbReference type="EMBL" id="JBHTBJ010000021">
    <property type="protein sequence ID" value="MFC7277333.1"/>
    <property type="molecule type" value="Genomic_DNA"/>
</dbReference>
<organism evidence="3 4">
    <name type="scientific">Paractinoplanes rhizophilus</name>
    <dbReference type="NCBI Taxonomy" id="1416877"/>
    <lineage>
        <taxon>Bacteria</taxon>
        <taxon>Bacillati</taxon>
        <taxon>Actinomycetota</taxon>
        <taxon>Actinomycetes</taxon>
        <taxon>Micromonosporales</taxon>
        <taxon>Micromonosporaceae</taxon>
        <taxon>Paractinoplanes</taxon>
    </lineage>
</organism>
<reference evidence="4" key="1">
    <citation type="journal article" date="2019" name="Int. J. Syst. Evol. Microbiol.">
        <title>The Global Catalogue of Microorganisms (GCM) 10K type strain sequencing project: providing services to taxonomists for standard genome sequencing and annotation.</title>
        <authorList>
            <consortium name="The Broad Institute Genomics Platform"/>
            <consortium name="The Broad Institute Genome Sequencing Center for Infectious Disease"/>
            <person name="Wu L."/>
            <person name="Ma J."/>
        </authorList>
    </citation>
    <scope>NUCLEOTIDE SEQUENCE [LARGE SCALE GENOMIC DNA]</scope>
    <source>
        <strain evidence="4">XZYJT-10</strain>
    </source>
</reference>
<dbReference type="InterPro" id="IPR023286">
    <property type="entry name" value="ABATE_dom_sf"/>
</dbReference>
<name>A0ABW2HYQ0_9ACTN</name>
<dbReference type="Pfam" id="PF07336">
    <property type="entry name" value="ABATE"/>
    <property type="match status" value="1"/>
</dbReference>
<dbReference type="SUPFAM" id="SSF160904">
    <property type="entry name" value="Jann2411-like"/>
    <property type="match status" value="1"/>
</dbReference>
<evidence type="ECO:0000259" key="2">
    <source>
        <dbReference type="Pfam" id="PF11706"/>
    </source>
</evidence>
<dbReference type="Pfam" id="PF11706">
    <property type="entry name" value="zf-CGNR"/>
    <property type="match status" value="1"/>
</dbReference>
<feature type="compositionally biased region" description="Polar residues" evidence="1">
    <location>
        <begin position="217"/>
        <end position="227"/>
    </location>
</feature>
<proteinExistence type="predicted"/>
<evidence type="ECO:0000313" key="4">
    <source>
        <dbReference type="Proteomes" id="UP001596548"/>
    </source>
</evidence>
<dbReference type="InterPro" id="IPR010852">
    <property type="entry name" value="ABATE"/>
</dbReference>
<feature type="domain" description="Zinc finger CGNR" evidence="2">
    <location>
        <begin position="167"/>
        <end position="210"/>
    </location>
</feature>
<dbReference type="Proteomes" id="UP001596548">
    <property type="component" value="Unassembled WGS sequence"/>
</dbReference>
<protein>
    <submittedName>
        <fullName evidence="3">CGNR zinc finger domain-containing protein</fullName>
    </submittedName>
</protein>